<dbReference type="PANTHER" id="PTHR16509">
    <property type="match status" value="1"/>
</dbReference>
<evidence type="ECO:0000313" key="2">
    <source>
        <dbReference type="EMBL" id="GGL49027.1"/>
    </source>
</evidence>
<gene>
    <name evidence="2" type="ORF">GCM10011575_03900</name>
</gene>
<dbReference type="SUPFAM" id="SSF56300">
    <property type="entry name" value="Metallo-dependent phosphatases"/>
    <property type="match status" value="1"/>
</dbReference>
<accession>A0A917S281</accession>
<reference evidence="2" key="2">
    <citation type="submission" date="2020-09" db="EMBL/GenBank/DDBJ databases">
        <authorList>
            <person name="Sun Q."/>
            <person name="Zhou Y."/>
        </authorList>
    </citation>
    <scope>NUCLEOTIDE SEQUENCE</scope>
    <source>
        <strain evidence="2">CGMCC 4.7306</strain>
    </source>
</reference>
<dbReference type="RefSeq" id="WP_188893476.1">
    <property type="nucleotide sequence ID" value="NZ_BMMZ01000001.1"/>
</dbReference>
<protein>
    <submittedName>
        <fullName evidence="2">Phosphatase</fullName>
    </submittedName>
</protein>
<dbReference type="Pfam" id="PF00149">
    <property type="entry name" value="Metallophos"/>
    <property type="match status" value="1"/>
</dbReference>
<evidence type="ECO:0000259" key="1">
    <source>
        <dbReference type="Pfam" id="PF00149"/>
    </source>
</evidence>
<organism evidence="2 3">
    <name type="scientific">Microlunatus endophyticus</name>
    <dbReference type="NCBI Taxonomy" id="1716077"/>
    <lineage>
        <taxon>Bacteria</taxon>
        <taxon>Bacillati</taxon>
        <taxon>Actinomycetota</taxon>
        <taxon>Actinomycetes</taxon>
        <taxon>Propionibacteriales</taxon>
        <taxon>Propionibacteriaceae</taxon>
        <taxon>Microlunatus</taxon>
    </lineage>
</organism>
<dbReference type="AlphaFoldDB" id="A0A917S281"/>
<dbReference type="GO" id="GO:0016787">
    <property type="term" value="F:hydrolase activity"/>
    <property type="evidence" value="ECO:0007669"/>
    <property type="project" value="InterPro"/>
</dbReference>
<dbReference type="EMBL" id="BMMZ01000001">
    <property type="protein sequence ID" value="GGL49027.1"/>
    <property type="molecule type" value="Genomic_DNA"/>
</dbReference>
<keyword evidence="3" id="KW-1185">Reference proteome</keyword>
<sequence length="283" mass="31011">MTDPIFSFGLLADVQYADDPTDIDTGRHYRESPGKLRAAVDDFNSQDLAFVAHLGDFVDHDLANADRLLTITADLSVPFHQVLGNHDFASTSSTTGRSDPADVLRAYGLPTAYYAFDQPGWRFLVLDTNEVGVIEYPPGSPQAADGEALLGRIRGQRRSNARPWNGTIGAVQRQWLADQLQDAGENGLRAAVLAHHAVCPDHHDNLLDDHELRDWLADFGALAVWFNGHQHAGGYGRDRGIHYLTLHGVVQGSSNAYAVAEVHPDRIVIIGSGRQPSYELLLD</sequence>
<dbReference type="PANTHER" id="PTHR16509:SF1">
    <property type="entry name" value="MANGANESE-DEPENDENT ADP-RIBOSE_CDP-ALCOHOL DIPHOSPHATASE"/>
    <property type="match status" value="1"/>
</dbReference>
<comment type="caution">
    <text evidence="2">The sequence shown here is derived from an EMBL/GenBank/DDBJ whole genome shotgun (WGS) entry which is preliminary data.</text>
</comment>
<dbReference type="InterPro" id="IPR004843">
    <property type="entry name" value="Calcineurin-like_PHP"/>
</dbReference>
<evidence type="ECO:0000313" key="3">
    <source>
        <dbReference type="Proteomes" id="UP000613840"/>
    </source>
</evidence>
<name>A0A917S281_9ACTN</name>
<dbReference type="Gene3D" id="3.60.21.10">
    <property type="match status" value="1"/>
</dbReference>
<reference evidence="2" key="1">
    <citation type="journal article" date="2014" name="Int. J. Syst. Evol. Microbiol.">
        <title>Complete genome sequence of Corynebacterium casei LMG S-19264T (=DSM 44701T), isolated from a smear-ripened cheese.</title>
        <authorList>
            <consortium name="US DOE Joint Genome Institute (JGI-PGF)"/>
            <person name="Walter F."/>
            <person name="Albersmeier A."/>
            <person name="Kalinowski J."/>
            <person name="Ruckert C."/>
        </authorList>
    </citation>
    <scope>NUCLEOTIDE SEQUENCE</scope>
    <source>
        <strain evidence="2">CGMCC 4.7306</strain>
    </source>
</reference>
<dbReference type="Proteomes" id="UP000613840">
    <property type="component" value="Unassembled WGS sequence"/>
</dbReference>
<dbReference type="InterPro" id="IPR029052">
    <property type="entry name" value="Metallo-depent_PP-like"/>
</dbReference>
<feature type="domain" description="Calcineurin-like phosphoesterase" evidence="1">
    <location>
        <begin position="12"/>
        <end position="232"/>
    </location>
</feature>
<proteinExistence type="predicted"/>